<accession>A0A087T4V7</accession>
<dbReference type="InterPro" id="IPR019844">
    <property type="entry name" value="CSD_CS"/>
</dbReference>
<dbReference type="PROSITE" id="PS51857">
    <property type="entry name" value="CSD_2"/>
    <property type="match status" value="1"/>
</dbReference>
<feature type="compositionally biased region" description="Basic residues" evidence="1">
    <location>
        <begin position="205"/>
        <end position="221"/>
    </location>
</feature>
<proteinExistence type="predicted"/>
<dbReference type="SUPFAM" id="SSF50249">
    <property type="entry name" value="Nucleic acid-binding proteins"/>
    <property type="match status" value="1"/>
</dbReference>
<dbReference type="PANTHER" id="PTHR11544">
    <property type="entry name" value="COLD SHOCK DOMAIN CONTAINING PROTEINS"/>
    <property type="match status" value="1"/>
</dbReference>
<keyword evidence="4" id="KW-1185">Reference proteome</keyword>
<feature type="domain" description="CSD" evidence="2">
    <location>
        <begin position="26"/>
        <end position="95"/>
    </location>
</feature>
<feature type="compositionally biased region" description="Polar residues" evidence="1">
    <location>
        <begin position="343"/>
        <end position="372"/>
    </location>
</feature>
<feature type="compositionally biased region" description="Low complexity" evidence="1">
    <location>
        <begin position="320"/>
        <end position="335"/>
    </location>
</feature>
<dbReference type="PROSITE" id="PS00352">
    <property type="entry name" value="CSD_1"/>
    <property type="match status" value="1"/>
</dbReference>
<dbReference type="InterPro" id="IPR011129">
    <property type="entry name" value="CSD"/>
</dbReference>
<feature type="compositionally biased region" description="Basic residues" evidence="1">
    <location>
        <begin position="260"/>
        <end position="280"/>
    </location>
</feature>
<dbReference type="Gene3D" id="2.40.50.140">
    <property type="entry name" value="Nucleic acid-binding proteins"/>
    <property type="match status" value="1"/>
</dbReference>
<protein>
    <submittedName>
        <fullName evidence="3">Nuclease-sensitive element-binding protein 1</fullName>
    </submittedName>
</protein>
<dbReference type="EMBL" id="KK113407">
    <property type="protein sequence ID" value="KFM60146.1"/>
    <property type="molecule type" value="Genomic_DNA"/>
</dbReference>
<reference evidence="3 4" key="1">
    <citation type="submission" date="2013-11" db="EMBL/GenBank/DDBJ databases">
        <title>Genome sequencing of Stegodyphus mimosarum.</title>
        <authorList>
            <person name="Bechsgaard J."/>
        </authorList>
    </citation>
    <scope>NUCLEOTIDE SEQUENCE [LARGE SCALE GENOMIC DNA]</scope>
</reference>
<dbReference type="InterPro" id="IPR012340">
    <property type="entry name" value="NA-bd_OB-fold"/>
</dbReference>
<dbReference type="STRING" id="407821.A0A087T4V7"/>
<evidence type="ECO:0000313" key="3">
    <source>
        <dbReference type="EMBL" id="KFM60146.1"/>
    </source>
</evidence>
<dbReference type="AlphaFoldDB" id="A0A087T4V7"/>
<dbReference type="Pfam" id="PF00313">
    <property type="entry name" value="CSD"/>
    <property type="match status" value="1"/>
</dbReference>
<dbReference type="GO" id="GO:0003676">
    <property type="term" value="F:nucleic acid binding"/>
    <property type="evidence" value="ECO:0007669"/>
    <property type="project" value="InterPro"/>
</dbReference>
<dbReference type="Proteomes" id="UP000054359">
    <property type="component" value="Unassembled WGS sequence"/>
</dbReference>
<dbReference type="InterPro" id="IPR050181">
    <property type="entry name" value="Cold_shock_domain"/>
</dbReference>
<gene>
    <name evidence="3" type="ORF">X975_26959</name>
</gene>
<evidence type="ECO:0000256" key="1">
    <source>
        <dbReference type="SAM" id="MobiDB-lite"/>
    </source>
</evidence>
<feature type="region of interest" description="Disordered" evidence="1">
    <location>
        <begin position="117"/>
        <end position="381"/>
    </location>
</feature>
<dbReference type="CDD" id="cd04458">
    <property type="entry name" value="CSP_CDS"/>
    <property type="match status" value="1"/>
</dbReference>
<feature type="compositionally biased region" description="Basic and acidic residues" evidence="1">
    <location>
        <begin position="307"/>
        <end position="316"/>
    </location>
</feature>
<evidence type="ECO:0000259" key="2">
    <source>
        <dbReference type="PROSITE" id="PS51857"/>
    </source>
</evidence>
<feature type="compositionally biased region" description="Basic and acidic residues" evidence="1">
    <location>
        <begin position="188"/>
        <end position="197"/>
    </location>
</feature>
<feature type="compositionally biased region" description="Basic residues" evidence="1">
    <location>
        <begin position="153"/>
        <end position="162"/>
    </location>
</feature>
<evidence type="ECO:0000313" key="4">
    <source>
        <dbReference type="Proteomes" id="UP000054359"/>
    </source>
</evidence>
<organism evidence="3 4">
    <name type="scientific">Stegodyphus mimosarum</name>
    <name type="common">African social velvet spider</name>
    <dbReference type="NCBI Taxonomy" id="407821"/>
    <lineage>
        <taxon>Eukaryota</taxon>
        <taxon>Metazoa</taxon>
        <taxon>Ecdysozoa</taxon>
        <taxon>Arthropoda</taxon>
        <taxon>Chelicerata</taxon>
        <taxon>Arachnida</taxon>
        <taxon>Araneae</taxon>
        <taxon>Araneomorphae</taxon>
        <taxon>Entelegynae</taxon>
        <taxon>Eresoidea</taxon>
        <taxon>Eresidae</taxon>
        <taxon>Stegodyphus</taxon>
    </lineage>
</organism>
<dbReference type="OrthoDB" id="6430255at2759"/>
<dbReference type="InterPro" id="IPR002059">
    <property type="entry name" value="CSP_DNA-bd"/>
</dbReference>
<feature type="non-terminal residue" evidence="3">
    <location>
        <position position="381"/>
    </location>
</feature>
<dbReference type="SMART" id="SM00357">
    <property type="entry name" value="CSP"/>
    <property type="match status" value="1"/>
</dbReference>
<dbReference type="FunFam" id="2.40.50.140:FF:000054">
    <property type="entry name" value="Nuclease-sensitive element-binding protein 1"/>
    <property type="match status" value="1"/>
</dbReference>
<dbReference type="PRINTS" id="PR00050">
    <property type="entry name" value="COLDSHOCK"/>
</dbReference>
<sequence>MMSDTKEELSTSSLPANASKKILATRVQGTVKWFNVKNGYGFINRSDTKEDIFVHQTAIKKNNPKKVVRSVGDGELVEFDVVVGEKGNEAANVTGPNGTSVKGSPYAADRNRYRGRWFPKRHFMPRHRQNEGGDDSQSQENIDDEQQPQPQRPVRRQIRRPFFRQYYRGPSRGPPRNVERDGNDDEQNERKNEERIPRGGGGNRRGPRRFYQRYFKRKPRRPRSDTEGSQSGVEGETTNKDTEADEEERQPRGQGSRPRPPYRPRMDRRRPRRGGPHTRARSSEASISRNVKGGEEMSGRSGPAEDYESKSDDPGHVTENSSSVNISPSSVPQSNASGEPNDAPQTNEGYANEQTSAEQSGVKCENSSSVDASPNEAIVSA</sequence>
<dbReference type="OMA" id="QIRRPFF"/>
<feature type="compositionally biased region" description="Basic residues" evidence="1">
    <location>
        <begin position="117"/>
        <end position="127"/>
    </location>
</feature>
<name>A0A087T4V7_STEMI</name>